<dbReference type="PROSITE" id="PS50297">
    <property type="entry name" value="ANK_REP_REGION"/>
    <property type="match status" value="1"/>
</dbReference>
<evidence type="ECO:0000256" key="1">
    <source>
        <dbReference type="PROSITE-ProRule" id="PRU00023"/>
    </source>
</evidence>
<dbReference type="RefSeq" id="WP_238500794.1">
    <property type="nucleotide sequence ID" value="NZ_CATYWO010000012.1"/>
</dbReference>
<keyword evidence="1" id="KW-0040">ANK repeat</keyword>
<keyword evidence="3" id="KW-1185">Reference proteome</keyword>
<comment type="caution">
    <text evidence="2">The sequence shown here is derived from an EMBL/GenBank/DDBJ whole genome shotgun (WGS) entry which is preliminary data.</text>
</comment>
<sequence length="732" mass="81096">MSQAAPPYPRIGECIRALAGALDIKHSDRDVDRLAREGDFDWAKIDAVIQELLIDGMTRAMGADAQALIKPWLLDLKERYCRLVLGVPLDALDRSHALPVLIEHFFVPNAAKLLMSLHKRRSGPDLHLLLDEKCVPVAVVLDWLGERIGGPIDTFLYPASTGTDRTERDKLTRWRTGIDVPSSQSVQLLVMQLRTHSDDDLAESAGLWLLVSAALARFERSWVQSLRPLLSRQLIGASTACDPSALLAELVREAGAMRPELAGRGQRLWSELTRGAAKAAGDQSRLWGEIEQLRALASDHDPEGRTAYHYEWMEARWHVLSGQYEEAFPHFENAFELACYRAGHQLRDIVQEAACIAAFLGKRPALKRFKHVAVALGLFQTPQDGHVVEDWEVEQFSQQLPVLFPPDGRFQESPPDFAMQPLAGMLLISDEAISAIEPDLRRVDRVRAIHFEDGRVRRWPQLSLFAAFGRPEHVRRLLDAGASVDAVGSSGGSPLLCALQHAVRTGERAALDLLLKVTHQPDTLNSETARKKLTPLMCAIELGEPDVVASLLTQGADPNMRAHTDQQSPLYYALSQLSGKIHPERMMARLIEGFLKAPDLMLQDTLRRYGVTSAGVFGTQPRLAAGSPSLSGQVAKFIVDEHVRRHRVDKLLRIIELLLEFEADPNAGHSYPVPGRTPLMLAAESDLPEAFDLMVRHGGKPMQPDASGANCMRIALAFGSGKVVRYLKTTRI</sequence>
<dbReference type="PANTHER" id="PTHR46224">
    <property type="entry name" value="ANKYRIN REPEAT FAMILY PROTEIN"/>
    <property type="match status" value="1"/>
</dbReference>
<dbReference type="SUPFAM" id="SSF48403">
    <property type="entry name" value="Ankyrin repeat"/>
    <property type="match status" value="2"/>
</dbReference>
<organism evidence="2 3">
    <name type="scientific">Ralstonia condita</name>
    <dbReference type="NCBI Taxonomy" id="3058600"/>
    <lineage>
        <taxon>Bacteria</taxon>
        <taxon>Pseudomonadati</taxon>
        <taxon>Pseudomonadota</taxon>
        <taxon>Betaproteobacteria</taxon>
        <taxon>Burkholderiales</taxon>
        <taxon>Burkholderiaceae</taxon>
        <taxon>Ralstonia</taxon>
    </lineage>
</organism>
<dbReference type="InterPro" id="IPR036770">
    <property type="entry name" value="Ankyrin_rpt-contain_sf"/>
</dbReference>
<feature type="repeat" description="ANK" evidence="1">
    <location>
        <begin position="531"/>
        <end position="563"/>
    </location>
</feature>
<evidence type="ECO:0000313" key="2">
    <source>
        <dbReference type="EMBL" id="CAJ0802500.1"/>
    </source>
</evidence>
<gene>
    <name evidence="2" type="ORF">LMG7141_04118</name>
</gene>
<protein>
    <recommendedName>
        <fullName evidence="4">Ankyrin</fullName>
    </recommendedName>
</protein>
<dbReference type="InterPro" id="IPR002110">
    <property type="entry name" value="Ankyrin_rpt"/>
</dbReference>
<dbReference type="PROSITE" id="PS50088">
    <property type="entry name" value="ANK_REPEAT"/>
    <property type="match status" value="1"/>
</dbReference>
<dbReference type="PANTHER" id="PTHR46224:SF64">
    <property type="entry name" value="IQ MOTIF AND ANKYRIN REPEAT DOMAIN-CONTAINING PROTEIN 1"/>
    <property type="match status" value="1"/>
</dbReference>
<proteinExistence type="predicted"/>
<dbReference type="SMART" id="SM00248">
    <property type="entry name" value="ANK"/>
    <property type="match status" value="3"/>
</dbReference>
<evidence type="ECO:0008006" key="4">
    <source>
        <dbReference type="Google" id="ProtNLM"/>
    </source>
</evidence>
<dbReference type="InterPro" id="IPR051616">
    <property type="entry name" value="Cul2-RING_E3_ligase_SR"/>
</dbReference>
<dbReference type="Pfam" id="PF12796">
    <property type="entry name" value="Ank_2"/>
    <property type="match status" value="1"/>
</dbReference>
<dbReference type="Proteomes" id="UP001189616">
    <property type="component" value="Unassembled WGS sequence"/>
</dbReference>
<reference evidence="2 3" key="1">
    <citation type="submission" date="2023-07" db="EMBL/GenBank/DDBJ databases">
        <authorList>
            <person name="Peeters C."/>
        </authorList>
    </citation>
    <scope>NUCLEOTIDE SEQUENCE [LARGE SCALE GENOMIC DNA]</scope>
    <source>
        <strain evidence="2 3">LMG 7141</strain>
    </source>
</reference>
<dbReference type="Gene3D" id="1.25.40.20">
    <property type="entry name" value="Ankyrin repeat-containing domain"/>
    <property type="match status" value="2"/>
</dbReference>
<name>A0ABM9JS59_9RALS</name>
<evidence type="ECO:0000313" key="3">
    <source>
        <dbReference type="Proteomes" id="UP001189616"/>
    </source>
</evidence>
<dbReference type="EMBL" id="CATYWO010000012">
    <property type="protein sequence ID" value="CAJ0802500.1"/>
    <property type="molecule type" value="Genomic_DNA"/>
</dbReference>
<accession>A0ABM9JS59</accession>